<dbReference type="AlphaFoldDB" id="X0SQ28"/>
<dbReference type="Gene3D" id="1.10.260.40">
    <property type="entry name" value="lambda repressor-like DNA-binding domains"/>
    <property type="match status" value="1"/>
</dbReference>
<feature type="non-terminal residue" evidence="1">
    <location>
        <position position="1"/>
    </location>
</feature>
<comment type="caution">
    <text evidence="1">The sequence shown here is derived from an EMBL/GenBank/DDBJ whole genome shotgun (WGS) entry which is preliminary data.</text>
</comment>
<dbReference type="EMBL" id="BARS01007029">
    <property type="protein sequence ID" value="GAF77246.1"/>
    <property type="molecule type" value="Genomic_DNA"/>
</dbReference>
<sequence length="95" mass="10914">AIGCSVVYISDMERGRRNPPSRSKIKKLLNTMGLENRLNEMLRLAAEGRRSVEIPVHDKSPEVTEMLVALAREMDEGVVDREVAEKIQELLRRRR</sequence>
<dbReference type="GO" id="GO:0003677">
    <property type="term" value="F:DNA binding"/>
    <property type="evidence" value="ECO:0007669"/>
    <property type="project" value="InterPro"/>
</dbReference>
<accession>X0SQ28</accession>
<protein>
    <submittedName>
        <fullName evidence="1">Uncharacterized protein</fullName>
    </submittedName>
</protein>
<dbReference type="InterPro" id="IPR010982">
    <property type="entry name" value="Lambda_DNA-bd_dom_sf"/>
</dbReference>
<proteinExistence type="predicted"/>
<reference evidence="1" key="1">
    <citation type="journal article" date="2014" name="Front. Microbiol.">
        <title>High frequency of phylogenetically diverse reductive dehalogenase-homologous genes in deep subseafloor sedimentary metagenomes.</title>
        <authorList>
            <person name="Kawai M."/>
            <person name="Futagami T."/>
            <person name="Toyoda A."/>
            <person name="Takaki Y."/>
            <person name="Nishi S."/>
            <person name="Hori S."/>
            <person name="Arai W."/>
            <person name="Tsubouchi T."/>
            <person name="Morono Y."/>
            <person name="Uchiyama I."/>
            <person name="Ito T."/>
            <person name="Fujiyama A."/>
            <person name="Inagaki F."/>
            <person name="Takami H."/>
        </authorList>
    </citation>
    <scope>NUCLEOTIDE SEQUENCE</scope>
    <source>
        <strain evidence="1">Expedition CK06-06</strain>
    </source>
</reference>
<gene>
    <name evidence="1" type="ORF">S01H1_13609</name>
</gene>
<evidence type="ECO:0000313" key="1">
    <source>
        <dbReference type="EMBL" id="GAF77246.1"/>
    </source>
</evidence>
<name>X0SQ28_9ZZZZ</name>
<organism evidence="1">
    <name type="scientific">marine sediment metagenome</name>
    <dbReference type="NCBI Taxonomy" id="412755"/>
    <lineage>
        <taxon>unclassified sequences</taxon>
        <taxon>metagenomes</taxon>
        <taxon>ecological metagenomes</taxon>
    </lineage>
</organism>